<comment type="caution">
    <text evidence="4">The sequence shown here is derived from an EMBL/GenBank/DDBJ whole genome shotgun (WGS) entry which is preliminary data.</text>
</comment>
<proteinExistence type="predicted"/>
<dbReference type="InterPro" id="IPR009057">
    <property type="entry name" value="Homeodomain-like_sf"/>
</dbReference>
<dbReference type="InterPro" id="IPR036271">
    <property type="entry name" value="Tet_transcr_reg_TetR-rel_C_sf"/>
</dbReference>
<accession>A0ABS4ISD8</accession>
<dbReference type="SUPFAM" id="SSF46689">
    <property type="entry name" value="Homeodomain-like"/>
    <property type="match status" value="1"/>
</dbReference>
<dbReference type="Gene3D" id="1.10.10.60">
    <property type="entry name" value="Homeodomain-like"/>
    <property type="match status" value="1"/>
</dbReference>
<protein>
    <submittedName>
        <fullName evidence="4">AcrR family transcriptional regulator</fullName>
    </submittedName>
</protein>
<evidence type="ECO:0000259" key="3">
    <source>
        <dbReference type="Pfam" id="PF13305"/>
    </source>
</evidence>
<dbReference type="RefSeq" id="WP_209971258.1">
    <property type="nucleotide sequence ID" value="NZ_JAGGLB010000005.1"/>
</dbReference>
<keyword evidence="1" id="KW-0805">Transcription regulation</keyword>
<dbReference type="Pfam" id="PF13305">
    <property type="entry name" value="TetR_C_33"/>
    <property type="match status" value="1"/>
</dbReference>
<evidence type="ECO:0000256" key="1">
    <source>
        <dbReference type="ARBA" id="ARBA00023015"/>
    </source>
</evidence>
<dbReference type="Gene3D" id="1.10.357.10">
    <property type="entry name" value="Tetracycline Repressor, domain 2"/>
    <property type="match status" value="1"/>
</dbReference>
<evidence type="ECO:0000313" key="4">
    <source>
        <dbReference type="EMBL" id="MBP1990483.1"/>
    </source>
</evidence>
<dbReference type="EMBL" id="JAGGLB010000005">
    <property type="protein sequence ID" value="MBP1990483.1"/>
    <property type="molecule type" value="Genomic_DNA"/>
</dbReference>
<dbReference type="Proteomes" id="UP001519287">
    <property type="component" value="Unassembled WGS sequence"/>
</dbReference>
<feature type="domain" description="HTH-type transcriptional regulator MT1864/Rv1816-like C-terminal" evidence="3">
    <location>
        <begin position="83"/>
        <end position="179"/>
    </location>
</feature>
<sequence>MAKRPGIDKAVILQNAVELADTEGFEQVTLGAIALRLNIKTPSLYNHIDGLPGLRRLLCLHGLEQLRVSLIQETLGKSGDEALFALGIAYVGFVRRHPGLYEATMVANTLPDQEIKAAGEEIVRLLLLILSAYKLEEAEALHTVRGLRSIAHGFATLEAKGGFAMQLDRDESLRHLLQTYVTGMRHSH</sequence>
<dbReference type="InterPro" id="IPR025996">
    <property type="entry name" value="MT1864/Rv1816-like_C"/>
</dbReference>
<evidence type="ECO:0000256" key="2">
    <source>
        <dbReference type="ARBA" id="ARBA00023163"/>
    </source>
</evidence>
<gene>
    <name evidence="4" type="ORF">J2Z66_002089</name>
</gene>
<dbReference type="SUPFAM" id="SSF48498">
    <property type="entry name" value="Tetracyclin repressor-like, C-terminal domain"/>
    <property type="match status" value="1"/>
</dbReference>
<evidence type="ECO:0000313" key="5">
    <source>
        <dbReference type="Proteomes" id="UP001519287"/>
    </source>
</evidence>
<name>A0ABS4ISD8_9BACL</name>
<organism evidence="4 5">
    <name type="scientific">Paenibacillus eucommiae</name>
    <dbReference type="NCBI Taxonomy" id="1355755"/>
    <lineage>
        <taxon>Bacteria</taxon>
        <taxon>Bacillati</taxon>
        <taxon>Bacillota</taxon>
        <taxon>Bacilli</taxon>
        <taxon>Bacillales</taxon>
        <taxon>Paenibacillaceae</taxon>
        <taxon>Paenibacillus</taxon>
    </lineage>
</organism>
<reference evidence="4 5" key="1">
    <citation type="submission" date="2021-03" db="EMBL/GenBank/DDBJ databases">
        <title>Genomic Encyclopedia of Type Strains, Phase IV (KMG-IV): sequencing the most valuable type-strain genomes for metagenomic binning, comparative biology and taxonomic classification.</title>
        <authorList>
            <person name="Goeker M."/>
        </authorList>
    </citation>
    <scope>NUCLEOTIDE SEQUENCE [LARGE SCALE GENOMIC DNA]</scope>
    <source>
        <strain evidence="4 5">DSM 26048</strain>
    </source>
</reference>
<keyword evidence="2" id="KW-0804">Transcription</keyword>
<keyword evidence="5" id="KW-1185">Reference proteome</keyword>